<dbReference type="Proteomes" id="UP000268093">
    <property type="component" value="Unassembled WGS sequence"/>
</dbReference>
<sequence length="304" mass="34271">MDVSEQLESAKAKYKSTTVEKLIPLEYDLSLLAAYDTNPLDATRLKANADAYLKEHTRDGTQLLFNQIFSLPIVSTDVGVVATLPTSRTTVLPREKPLPKLKPPTRWERFANAKGIQKHKKDKMIFDERTGEYVPRWGYKAGPKDDLPEDWLIEVPNGADPMEDQYAKRAGEKKERIAKNKKRQQRNLEEAAGKEKGQDAREVRDARKRQLAEAIAVSKTATASVGKFDKKLEGEPKAKGLKRKFEPNIADLKTEKESSLNILNKVVGKGEVLNVKKVIREIGFLKTRFITSSEIIPCFACHVI</sequence>
<dbReference type="GO" id="GO:0005730">
    <property type="term" value="C:nucleolus"/>
    <property type="evidence" value="ECO:0007669"/>
    <property type="project" value="TreeGrafter"/>
</dbReference>
<comment type="subcellular location">
    <subcellularLocation>
        <location evidence="1 5">Nucleus</location>
    </subcellularLocation>
</comment>
<dbReference type="PANTHER" id="PTHR17602">
    <property type="entry name" value="RIBOSOME BIOGENESIS REGULATORY PROTEIN"/>
    <property type="match status" value="1"/>
</dbReference>
<evidence type="ECO:0000256" key="6">
    <source>
        <dbReference type="SAM" id="MobiDB-lite"/>
    </source>
</evidence>
<dbReference type="PANTHER" id="PTHR17602:SF4">
    <property type="entry name" value="RIBOSOME BIOGENESIS REGULATORY PROTEIN HOMOLOG"/>
    <property type="match status" value="1"/>
</dbReference>
<evidence type="ECO:0000256" key="4">
    <source>
        <dbReference type="ARBA" id="ARBA00023242"/>
    </source>
</evidence>
<gene>
    <name evidence="7" type="ORF">BC936DRAFT_144274</name>
</gene>
<comment type="function">
    <text evidence="5">Involved in ribosomal large subunit assembly.</text>
</comment>
<organism evidence="7 8">
    <name type="scientific">Jimgerdemannia flammicorona</name>
    <dbReference type="NCBI Taxonomy" id="994334"/>
    <lineage>
        <taxon>Eukaryota</taxon>
        <taxon>Fungi</taxon>
        <taxon>Fungi incertae sedis</taxon>
        <taxon>Mucoromycota</taxon>
        <taxon>Mucoromycotina</taxon>
        <taxon>Endogonomycetes</taxon>
        <taxon>Endogonales</taxon>
        <taxon>Endogonaceae</taxon>
        <taxon>Jimgerdemannia</taxon>
    </lineage>
</organism>
<dbReference type="GO" id="GO:0030687">
    <property type="term" value="C:preribosome, large subunit precursor"/>
    <property type="evidence" value="ECO:0007669"/>
    <property type="project" value="TreeGrafter"/>
</dbReference>
<dbReference type="EMBL" id="RBNI01003170">
    <property type="protein sequence ID" value="RUP48634.1"/>
    <property type="molecule type" value="Genomic_DNA"/>
</dbReference>
<feature type="region of interest" description="Disordered" evidence="6">
    <location>
        <begin position="170"/>
        <end position="205"/>
    </location>
</feature>
<comment type="caution">
    <text evidence="7">The sequence shown here is derived from an EMBL/GenBank/DDBJ whole genome shotgun (WGS) entry which is preliminary data.</text>
</comment>
<accession>A0A433DCS8</accession>
<dbReference type="Pfam" id="PF04939">
    <property type="entry name" value="RRS1"/>
    <property type="match status" value="1"/>
</dbReference>
<comment type="similarity">
    <text evidence="2 5">Belongs to the RRS1 family.</text>
</comment>
<keyword evidence="8" id="KW-1185">Reference proteome</keyword>
<keyword evidence="3 5" id="KW-0690">Ribosome biogenesis</keyword>
<dbReference type="OrthoDB" id="28455at2759"/>
<keyword evidence="4 5" id="KW-0539">Nucleus</keyword>
<evidence type="ECO:0000256" key="3">
    <source>
        <dbReference type="ARBA" id="ARBA00022517"/>
    </source>
</evidence>
<evidence type="ECO:0000313" key="7">
    <source>
        <dbReference type="EMBL" id="RUP48634.1"/>
    </source>
</evidence>
<dbReference type="GO" id="GO:0042273">
    <property type="term" value="P:ribosomal large subunit biogenesis"/>
    <property type="evidence" value="ECO:0007669"/>
    <property type="project" value="TreeGrafter"/>
</dbReference>
<evidence type="ECO:0000256" key="1">
    <source>
        <dbReference type="ARBA" id="ARBA00004123"/>
    </source>
</evidence>
<dbReference type="InterPro" id="IPR007023">
    <property type="entry name" value="Ribosom_reg"/>
</dbReference>
<dbReference type="AlphaFoldDB" id="A0A433DCS8"/>
<proteinExistence type="inferred from homology"/>
<evidence type="ECO:0000313" key="8">
    <source>
        <dbReference type="Proteomes" id="UP000268093"/>
    </source>
</evidence>
<evidence type="ECO:0000256" key="2">
    <source>
        <dbReference type="ARBA" id="ARBA00010077"/>
    </source>
</evidence>
<dbReference type="GO" id="GO:0000447">
    <property type="term" value="P:endonucleolytic cleavage in ITS1 to separate SSU-rRNA from 5.8S rRNA and LSU-rRNA from tricistronic rRNA transcript (SSU-rRNA, 5.8S rRNA, LSU-rRNA)"/>
    <property type="evidence" value="ECO:0007669"/>
    <property type="project" value="TreeGrafter"/>
</dbReference>
<reference evidence="7 8" key="1">
    <citation type="journal article" date="2018" name="New Phytol.">
        <title>Phylogenomics of Endogonaceae and evolution of mycorrhizas within Mucoromycota.</title>
        <authorList>
            <person name="Chang Y."/>
            <person name="Desiro A."/>
            <person name="Na H."/>
            <person name="Sandor L."/>
            <person name="Lipzen A."/>
            <person name="Clum A."/>
            <person name="Barry K."/>
            <person name="Grigoriev I.V."/>
            <person name="Martin F.M."/>
            <person name="Stajich J.E."/>
            <person name="Smith M.E."/>
            <person name="Bonito G."/>
            <person name="Spatafora J.W."/>
        </authorList>
    </citation>
    <scope>NUCLEOTIDE SEQUENCE [LARGE SCALE GENOMIC DNA]</scope>
    <source>
        <strain evidence="7 8">GMNB39</strain>
    </source>
</reference>
<name>A0A433DCS8_9FUNG</name>
<evidence type="ECO:0000256" key="5">
    <source>
        <dbReference type="RuleBase" id="RU364132"/>
    </source>
</evidence>
<feature type="compositionally biased region" description="Basic and acidic residues" evidence="6">
    <location>
        <begin position="186"/>
        <end position="205"/>
    </location>
</feature>
<protein>
    <recommendedName>
        <fullName evidence="5">Ribosome biogenesis regulatory protein</fullName>
    </recommendedName>
</protein>